<comment type="caution">
    <text evidence="9">The sequence shown here is derived from an EMBL/GenBank/DDBJ whole genome shotgun (WGS) entry which is preliminary data.</text>
</comment>
<keyword evidence="10" id="KW-1185">Reference proteome</keyword>
<keyword evidence="2" id="KW-0964">Secreted</keyword>
<dbReference type="OrthoDB" id="69496at2759"/>
<proteinExistence type="predicted"/>
<name>A0A1J4JHA2_9EUKA</name>
<dbReference type="InterPro" id="IPR008139">
    <property type="entry name" value="SaposinB_dom"/>
</dbReference>
<dbReference type="InterPro" id="IPR051428">
    <property type="entry name" value="Sphingo_Act-Surfact_Prot"/>
</dbReference>
<sequence length="204" mass="23430">MFLSLLALGFAAQHRPAVATRFTKKIALPKNYDNGFGCDMCRKVVDYIEKLMKDATVESEIIKLAEQLCETFPAPYSSLCDSLVEQYVPLIMQWIEEGLESLDVCSKIGLCSTQGKKTVRLPKKYVPNTPEGCETCKRWFGWALEKLEEITYEALWMLIFEECPKVPYLKYFCEVINEENLDTFYSLLKSSLPPEQCCEWVKAC</sequence>
<dbReference type="SUPFAM" id="SSF47862">
    <property type="entry name" value="Saposin"/>
    <property type="match status" value="2"/>
</dbReference>
<dbReference type="VEuPathDB" id="TrichDB:TRFO_09345"/>
<keyword evidence="6" id="KW-0325">Glycoprotein</keyword>
<organism evidence="9 10">
    <name type="scientific">Tritrichomonas foetus</name>
    <dbReference type="NCBI Taxonomy" id="1144522"/>
    <lineage>
        <taxon>Eukaryota</taxon>
        <taxon>Metamonada</taxon>
        <taxon>Parabasalia</taxon>
        <taxon>Tritrichomonadida</taxon>
        <taxon>Tritrichomonadidae</taxon>
        <taxon>Tritrichomonas</taxon>
    </lineage>
</organism>
<dbReference type="PROSITE" id="PS50015">
    <property type="entry name" value="SAP_B"/>
    <property type="match status" value="2"/>
</dbReference>
<feature type="signal peptide" evidence="7">
    <location>
        <begin position="1"/>
        <end position="19"/>
    </location>
</feature>
<dbReference type="PRINTS" id="PR01797">
    <property type="entry name" value="SAPOSIN"/>
</dbReference>
<evidence type="ECO:0000256" key="6">
    <source>
        <dbReference type="ARBA" id="ARBA00023180"/>
    </source>
</evidence>
<dbReference type="Gene3D" id="1.10.225.10">
    <property type="entry name" value="Saposin-like"/>
    <property type="match status" value="2"/>
</dbReference>
<protein>
    <recommendedName>
        <fullName evidence="8">Saposin B-type domain-containing protein</fullName>
    </recommendedName>
</protein>
<keyword evidence="3 7" id="KW-0732">Signal</keyword>
<gene>
    <name evidence="9" type="ORF">TRFO_09345</name>
</gene>
<reference evidence="9" key="1">
    <citation type="submission" date="2016-10" db="EMBL/GenBank/DDBJ databases">
        <authorList>
            <person name="Benchimol M."/>
            <person name="Almeida L.G."/>
            <person name="Vasconcelos A.T."/>
            <person name="Perreira-Neves A."/>
            <person name="Rosa I.A."/>
            <person name="Tasca T."/>
            <person name="Bogo M.R."/>
            <person name="de Souza W."/>
        </authorList>
    </citation>
    <scope>NUCLEOTIDE SEQUENCE [LARGE SCALE GENOMIC DNA]</scope>
    <source>
        <strain evidence="9">K</strain>
    </source>
</reference>
<dbReference type="InterPro" id="IPR008138">
    <property type="entry name" value="SapB_2"/>
</dbReference>
<evidence type="ECO:0000313" key="9">
    <source>
        <dbReference type="EMBL" id="OHS97639.1"/>
    </source>
</evidence>
<dbReference type="GO" id="GO:0005764">
    <property type="term" value="C:lysosome"/>
    <property type="evidence" value="ECO:0007669"/>
    <property type="project" value="InterPro"/>
</dbReference>
<dbReference type="FunFam" id="1.10.225.10:FF:000002">
    <property type="entry name" value="prosaposin isoform X2"/>
    <property type="match status" value="1"/>
</dbReference>
<dbReference type="EMBL" id="MLAK01001104">
    <property type="protein sequence ID" value="OHS97639.1"/>
    <property type="molecule type" value="Genomic_DNA"/>
</dbReference>
<feature type="domain" description="Saposin B-type" evidence="8">
    <location>
        <begin position="129"/>
        <end position="204"/>
    </location>
</feature>
<dbReference type="Proteomes" id="UP000179807">
    <property type="component" value="Unassembled WGS sequence"/>
</dbReference>
<evidence type="ECO:0000259" key="8">
    <source>
        <dbReference type="PROSITE" id="PS50015"/>
    </source>
</evidence>
<evidence type="ECO:0000313" key="10">
    <source>
        <dbReference type="Proteomes" id="UP000179807"/>
    </source>
</evidence>
<dbReference type="RefSeq" id="XP_068350776.1">
    <property type="nucleotide sequence ID" value="XM_068494822.1"/>
</dbReference>
<dbReference type="SMART" id="SM00741">
    <property type="entry name" value="SapB"/>
    <property type="match status" value="2"/>
</dbReference>
<evidence type="ECO:0000256" key="1">
    <source>
        <dbReference type="ARBA" id="ARBA00004613"/>
    </source>
</evidence>
<dbReference type="GeneID" id="94829526"/>
<dbReference type="AlphaFoldDB" id="A0A1J4JHA2"/>
<dbReference type="Pfam" id="PF05184">
    <property type="entry name" value="SapB_1"/>
    <property type="match status" value="1"/>
</dbReference>
<feature type="chain" id="PRO_5012046097" description="Saposin B-type domain-containing protein" evidence="7">
    <location>
        <begin position="20"/>
        <end position="204"/>
    </location>
</feature>
<comment type="subcellular location">
    <subcellularLocation>
        <location evidence="1">Secreted</location>
    </subcellularLocation>
</comment>
<dbReference type="GO" id="GO:0016020">
    <property type="term" value="C:membrane"/>
    <property type="evidence" value="ECO:0007669"/>
    <property type="project" value="GOC"/>
</dbReference>
<feature type="domain" description="Saposin B-type" evidence="8">
    <location>
        <begin position="34"/>
        <end position="115"/>
    </location>
</feature>
<dbReference type="GO" id="GO:0006665">
    <property type="term" value="P:sphingolipid metabolic process"/>
    <property type="evidence" value="ECO:0007669"/>
    <property type="project" value="InterPro"/>
</dbReference>
<dbReference type="InterPro" id="IPR011001">
    <property type="entry name" value="Saposin-like"/>
</dbReference>
<keyword evidence="5" id="KW-1015">Disulfide bond</keyword>
<dbReference type="InterPro" id="IPR007856">
    <property type="entry name" value="SapB_1"/>
</dbReference>
<keyword evidence="4" id="KW-0677">Repeat</keyword>
<dbReference type="GO" id="GO:0005576">
    <property type="term" value="C:extracellular region"/>
    <property type="evidence" value="ECO:0007669"/>
    <property type="project" value="UniProtKB-SubCell"/>
</dbReference>
<dbReference type="InterPro" id="IPR008373">
    <property type="entry name" value="Saposin"/>
</dbReference>
<dbReference type="PANTHER" id="PTHR11480:SF3">
    <property type="entry name" value="BCDNA.GH08312"/>
    <property type="match status" value="1"/>
</dbReference>
<evidence type="ECO:0000256" key="3">
    <source>
        <dbReference type="ARBA" id="ARBA00022729"/>
    </source>
</evidence>
<evidence type="ECO:0000256" key="2">
    <source>
        <dbReference type="ARBA" id="ARBA00022525"/>
    </source>
</evidence>
<evidence type="ECO:0000256" key="7">
    <source>
        <dbReference type="SAM" id="SignalP"/>
    </source>
</evidence>
<dbReference type="PANTHER" id="PTHR11480">
    <property type="entry name" value="SAPOSIN-RELATED"/>
    <property type="match status" value="1"/>
</dbReference>
<evidence type="ECO:0000256" key="4">
    <source>
        <dbReference type="ARBA" id="ARBA00022737"/>
    </source>
</evidence>
<accession>A0A1J4JHA2</accession>
<evidence type="ECO:0000256" key="5">
    <source>
        <dbReference type="ARBA" id="ARBA00023157"/>
    </source>
</evidence>
<dbReference type="Pfam" id="PF03489">
    <property type="entry name" value="SapB_2"/>
    <property type="match status" value="1"/>
</dbReference>